<reference evidence="2 3" key="1">
    <citation type="submission" date="2018-06" db="EMBL/GenBank/DDBJ databases">
        <title>Comparative genomics reveals the genomic features of Rhizophagus irregularis, R. cerebriforme, R. diaphanum and Gigaspora rosea, and their symbiotic lifestyle signature.</title>
        <authorList>
            <person name="Morin E."/>
            <person name="San Clemente H."/>
            <person name="Chen E.C.H."/>
            <person name="De La Providencia I."/>
            <person name="Hainaut M."/>
            <person name="Kuo A."/>
            <person name="Kohler A."/>
            <person name="Murat C."/>
            <person name="Tang N."/>
            <person name="Roy S."/>
            <person name="Loubradou J."/>
            <person name="Henrissat B."/>
            <person name="Grigoriev I.V."/>
            <person name="Corradi N."/>
            <person name="Roux C."/>
            <person name="Martin F.M."/>
        </authorList>
    </citation>
    <scope>NUCLEOTIDE SEQUENCE [LARGE SCALE GENOMIC DNA]</scope>
    <source>
        <strain evidence="2 3">DAOM 194757</strain>
    </source>
</reference>
<evidence type="ECO:0000313" key="2">
    <source>
        <dbReference type="EMBL" id="RIB23450.1"/>
    </source>
</evidence>
<dbReference type="Proteomes" id="UP000266673">
    <property type="component" value="Unassembled WGS sequence"/>
</dbReference>
<protein>
    <submittedName>
        <fullName evidence="2">Uncharacterized protein</fullName>
    </submittedName>
</protein>
<feature type="region of interest" description="Disordered" evidence="1">
    <location>
        <begin position="1"/>
        <end position="34"/>
    </location>
</feature>
<evidence type="ECO:0000313" key="3">
    <source>
        <dbReference type="Proteomes" id="UP000266673"/>
    </source>
</evidence>
<accession>A0A397VLU7</accession>
<evidence type="ECO:0000256" key="1">
    <source>
        <dbReference type="SAM" id="MobiDB-lite"/>
    </source>
</evidence>
<keyword evidence="3" id="KW-1185">Reference proteome</keyword>
<organism evidence="2 3">
    <name type="scientific">Gigaspora rosea</name>
    <dbReference type="NCBI Taxonomy" id="44941"/>
    <lineage>
        <taxon>Eukaryota</taxon>
        <taxon>Fungi</taxon>
        <taxon>Fungi incertae sedis</taxon>
        <taxon>Mucoromycota</taxon>
        <taxon>Glomeromycotina</taxon>
        <taxon>Glomeromycetes</taxon>
        <taxon>Diversisporales</taxon>
        <taxon>Gigasporaceae</taxon>
        <taxon>Gigaspora</taxon>
    </lineage>
</organism>
<sequence length="142" mass="16401">MDNENLGKSDQETLVEDENANNKRKDQTKQPLEREALRLACDNWTRKVSEFRKASSKDPSEIQLTEIKEAPNIGCGPRNEIENKASEWNLKSEEGLKKAYETWNKNIDKFKIICTHKKERPKKENHSASPPGRNPKMHTVLT</sequence>
<feature type="compositionally biased region" description="Basic and acidic residues" evidence="1">
    <location>
        <begin position="1"/>
        <end position="11"/>
    </location>
</feature>
<name>A0A397VLU7_9GLOM</name>
<comment type="caution">
    <text evidence="2">The sequence shown here is derived from an EMBL/GenBank/DDBJ whole genome shotgun (WGS) entry which is preliminary data.</text>
</comment>
<feature type="compositionally biased region" description="Basic and acidic residues" evidence="1">
    <location>
        <begin position="20"/>
        <end position="34"/>
    </location>
</feature>
<dbReference type="EMBL" id="QKWP01000262">
    <property type="protein sequence ID" value="RIB23450.1"/>
    <property type="molecule type" value="Genomic_DNA"/>
</dbReference>
<feature type="region of interest" description="Disordered" evidence="1">
    <location>
        <begin position="114"/>
        <end position="142"/>
    </location>
</feature>
<dbReference type="AlphaFoldDB" id="A0A397VLU7"/>
<gene>
    <name evidence="2" type="ORF">C2G38_2171330</name>
</gene>
<proteinExistence type="predicted"/>